<sequence>MPGGRVTLKTDISQFYPSVYTHAVDWAIRGKQRAKRDLRASGLGPRLDRLLRNSRSGQTIGLSVGPDTSWLIAEVVLARIDRELVAKFPRLTRRCARFGDDMTFYAASYDEAHDVLATYQGLLLDYELALNPTKVAVIDGLDPVEPRWIRRLRAHRYRSDSDTNLATDIVDLFDSAFDERQRFATQGVLSYAIMRCNPFPGGPTSWPLFRDLVLAAAGLEPSTLRHSYEVLRFAKDRGLPVNDDRVAEVMNELLVRHGQLGRGYEVAWILFMMRELDVRLENESAEVVSHVNDACSLVILRDLCEQSPHLRASVDFDQATRRAEAEGALSGSDWLMAYEFRRNKWARPCRWDKSPSWKALHSADVSFYVPMRRMPKPKLRRWKPQFLNAWPYPVR</sequence>
<evidence type="ECO:0008006" key="3">
    <source>
        <dbReference type="Google" id="ProtNLM"/>
    </source>
</evidence>
<keyword evidence="2" id="KW-1185">Reference proteome</keyword>
<gene>
    <name evidence="1" type="ORF">GCM10011594_31430</name>
</gene>
<dbReference type="CDD" id="cd01646">
    <property type="entry name" value="RT_Bac_retron_I"/>
    <property type="match status" value="1"/>
</dbReference>
<dbReference type="EMBL" id="BMNA01000006">
    <property type="protein sequence ID" value="GGM09232.1"/>
    <property type="molecule type" value="Genomic_DNA"/>
</dbReference>
<organism evidence="1 2">
    <name type="scientific">Nakamurella endophytica</name>
    <dbReference type="NCBI Taxonomy" id="1748367"/>
    <lineage>
        <taxon>Bacteria</taxon>
        <taxon>Bacillati</taxon>
        <taxon>Actinomycetota</taxon>
        <taxon>Actinomycetes</taxon>
        <taxon>Nakamurellales</taxon>
        <taxon>Nakamurellaceae</taxon>
        <taxon>Nakamurella</taxon>
    </lineage>
</organism>
<name>A0A917WJA0_9ACTN</name>
<reference evidence="1" key="1">
    <citation type="journal article" date="2014" name="Int. J. Syst. Evol. Microbiol.">
        <title>Complete genome sequence of Corynebacterium casei LMG S-19264T (=DSM 44701T), isolated from a smear-ripened cheese.</title>
        <authorList>
            <consortium name="US DOE Joint Genome Institute (JGI-PGF)"/>
            <person name="Walter F."/>
            <person name="Albersmeier A."/>
            <person name="Kalinowski J."/>
            <person name="Ruckert C."/>
        </authorList>
    </citation>
    <scope>NUCLEOTIDE SEQUENCE</scope>
    <source>
        <strain evidence="1">CGMCC 4.7308</strain>
    </source>
</reference>
<dbReference type="AlphaFoldDB" id="A0A917WJA0"/>
<accession>A0A917WJA0</accession>
<evidence type="ECO:0000313" key="1">
    <source>
        <dbReference type="EMBL" id="GGM09232.1"/>
    </source>
</evidence>
<comment type="caution">
    <text evidence="1">The sequence shown here is derived from an EMBL/GenBank/DDBJ whole genome shotgun (WGS) entry which is preliminary data.</text>
</comment>
<dbReference type="Proteomes" id="UP000655208">
    <property type="component" value="Unassembled WGS sequence"/>
</dbReference>
<evidence type="ECO:0000313" key="2">
    <source>
        <dbReference type="Proteomes" id="UP000655208"/>
    </source>
</evidence>
<reference evidence="1" key="2">
    <citation type="submission" date="2020-09" db="EMBL/GenBank/DDBJ databases">
        <authorList>
            <person name="Sun Q."/>
            <person name="Zhou Y."/>
        </authorList>
    </citation>
    <scope>NUCLEOTIDE SEQUENCE</scope>
    <source>
        <strain evidence="1">CGMCC 4.7308</strain>
    </source>
</reference>
<protein>
    <recommendedName>
        <fullName evidence="3">Reverse transcriptase domain-containing protein</fullName>
    </recommendedName>
</protein>
<proteinExistence type="predicted"/>